<dbReference type="AlphaFoldDB" id="A0A7V4U1Z9"/>
<dbReference type="Proteomes" id="UP000885779">
    <property type="component" value="Unassembled WGS sequence"/>
</dbReference>
<protein>
    <submittedName>
        <fullName evidence="1">Uncharacterized protein</fullName>
    </submittedName>
</protein>
<sequence length="69" mass="8275">MYITDTKIVLPFVSDETNRTYVFLNEDEQEYFEERAAILEFEAGLERARAEEEAWRLMMQRRAVYTMTG</sequence>
<organism evidence="1">
    <name type="scientific">Caldithrix abyssi</name>
    <dbReference type="NCBI Taxonomy" id="187145"/>
    <lineage>
        <taxon>Bacteria</taxon>
        <taxon>Pseudomonadati</taxon>
        <taxon>Calditrichota</taxon>
        <taxon>Calditrichia</taxon>
        <taxon>Calditrichales</taxon>
        <taxon>Calditrichaceae</taxon>
        <taxon>Caldithrix</taxon>
    </lineage>
</organism>
<proteinExistence type="predicted"/>
<dbReference type="EMBL" id="DRQG01000066">
    <property type="protein sequence ID" value="HGY55434.1"/>
    <property type="molecule type" value="Genomic_DNA"/>
</dbReference>
<name>A0A7V4U1Z9_CALAY</name>
<accession>A0A7V4U1Z9</accession>
<gene>
    <name evidence="1" type="ORF">ENK44_07030</name>
</gene>
<evidence type="ECO:0000313" key="1">
    <source>
        <dbReference type="EMBL" id="HGY55434.1"/>
    </source>
</evidence>
<comment type="caution">
    <text evidence="1">The sequence shown here is derived from an EMBL/GenBank/DDBJ whole genome shotgun (WGS) entry which is preliminary data.</text>
</comment>
<reference evidence="1" key="1">
    <citation type="journal article" date="2020" name="mSystems">
        <title>Genome- and Community-Level Interaction Insights into Carbon Utilization and Element Cycling Functions of Hydrothermarchaeota in Hydrothermal Sediment.</title>
        <authorList>
            <person name="Zhou Z."/>
            <person name="Liu Y."/>
            <person name="Xu W."/>
            <person name="Pan J."/>
            <person name="Luo Z.H."/>
            <person name="Li M."/>
        </authorList>
    </citation>
    <scope>NUCLEOTIDE SEQUENCE [LARGE SCALE GENOMIC DNA]</scope>
    <source>
        <strain evidence="1">HyVt-577</strain>
    </source>
</reference>